<dbReference type="KEGG" id="ssm:Spirs_3521"/>
<accession>E1R7A4</accession>
<dbReference type="Proteomes" id="UP000002318">
    <property type="component" value="Chromosome"/>
</dbReference>
<organism evidence="2 3">
    <name type="scientific">Sediminispirochaeta smaragdinae (strain DSM 11293 / JCM 15392 / SEBR 4228)</name>
    <name type="common">Spirochaeta smaragdinae</name>
    <dbReference type="NCBI Taxonomy" id="573413"/>
    <lineage>
        <taxon>Bacteria</taxon>
        <taxon>Pseudomonadati</taxon>
        <taxon>Spirochaetota</taxon>
        <taxon>Spirochaetia</taxon>
        <taxon>Spirochaetales</taxon>
        <taxon>Spirochaetaceae</taxon>
        <taxon>Sediminispirochaeta</taxon>
    </lineage>
</organism>
<evidence type="ECO:0000313" key="2">
    <source>
        <dbReference type="EMBL" id="ADK82609.1"/>
    </source>
</evidence>
<dbReference type="STRING" id="573413.Spirs_3521"/>
<dbReference type="EMBL" id="CP002116">
    <property type="protein sequence ID" value="ADK82609.1"/>
    <property type="molecule type" value="Genomic_DNA"/>
</dbReference>
<gene>
    <name evidence="2" type="ordered locus">Spirs_3521</name>
</gene>
<keyword evidence="3" id="KW-1185">Reference proteome</keyword>
<feature type="region of interest" description="Disordered" evidence="1">
    <location>
        <begin position="59"/>
        <end position="86"/>
    </location>
</feature>
<sequence length="86" mass="9819">MVGHSIQKGMKRLPDNPLVFEVEHHGCCLVYIYYPHLRVGYDDAGVHLLEDEISGNRHKVKEVESPDTDGGYDDRYGKNQGSYIKK</sequence>
<dbReference type="HOGENOM" id="CLU_2496359_0_0_12"/>
<reference evidence="2 3" key="1">
    <citation type="journal article" date="2010" name="Stand. Genomic Sci.">
        <title>Complete genome sequence of Spirochaeta smaragdinae type strain (SEBR 4228).</title>
        <authorList>
            <person name="Mavromatis K."/>
            <person name="Yasawong M."/>
            <person name="Chertkov O."/>
            <person name="Lapidus A."/>
            <person name="Lucas S."/>
            <person name="Nolan M."/>
            <person name="Del Rio T.G."/>
            <person name="Tice H."/>
            <person name="Cheng J.F."/>
            <person name="Pitluck S."/>
            <person name="Liolios K."/>
            <person name="Ivanova N."/>
            <person name="Tapia R."/>
            <person name="Han C."/>
            <person name="Bruce D."/>
            <person name="Goodwin L."/>
            <person name="Pati A."/>
            <person name="Chen A."/>
            <person name="Palaniappan K."/>
            <person name="Land M."/>
            <person name="Hauser L."/>
            <person name="Chang Y.J."/>
            <person name="Jeffries C.D."/>
            <person name="Detter J.C."/>
            <person name="Rohde M."/>
            <person name="Brambilla E."/>
            <person name="Spring S."/>
            <person name="Goker M."/>
            <person name="Sikorski J."/>
            <person name="Woyke T."/>
            <person name="Bristow J."/>
            <person name="Eisen J.A."/>
            <person name="Markowitz V."/>
            <person name="Hugenholtz P."/>
            <person name="Klenk H.P."/>
            <person name="Kyrpides N.C."/>
        </authorList>
    </citation>
    <scope>NUCLEOTIDE SEQUENCE [LARGE SCALE GENOMIC DNA]</scope>
    <source>
        <strain evidence="3">DSM 11293 / JCM 15392 / SEBR 4228</strain>
    </source>
</reference>
<protein>
    <submittedName>
        <fullName evidence="2">Uncharacterized protein</fullName>
    </submittedName>
</protein>
<evidence type="ECO:0000313" key="3">
    <source>
        <dbReference type="Proteomes" id="UP000002318"/>
    </source>
</evidence>
<evidence type="ECO:0000256" key="1">
    <source>
        <dbReference type="SAM" id="MobiDB-lite"/>
    </source>
</evidence>
<proteinExistence type="predicted"/>
<dbReference type="AlphaFoldDB" id="E1R7A4"/>
<name>E1R7A4_SEDSS</name>